<feature type="binding site" evidence="15">
    <location>
        <position position="201"/>
    </location>
    <ligand>
        <name>uracil</name>
        <dbReference type="ChEBI" id="CHEBI:17568"/>
    </ligand>
</feature>
<dbReference type="UniPathway" id="UPA00574">
    <property type="reaction ID" value="UER00636"/>
</dbReference>
<feature type="binding site" evidence="15">
    <location>
        <begin position="136"/>
        <end position="144"/>
    </location>
    <ligand>
        <name>5-phospho-alpha-D-ribose 1-diphosphate</name>
        <dbReference type="ChEBI" id="CHEBI:58017"/>
    </ligand>
</feature>
<keyword evidence="18" id="KW-1185">Reference proteome</keyword>
<accession>A0A2N3PVH8</accession>
<dbReference type="Proteomes" id="UP000233293">
    <property type="component" value="Unassembled WGS sequence"/>
</dbReference>
<proteinExistence type="inferred from homology"/>
<keyword evidence="8 15" id="KW-0460">Magnesium</keyword>
<dbReference type="SUPFAM" id="SSF53271">
    <property type="entry name" value="PRTase-like"/>
    <property type="match status" value="1"/>
</dbReference>
<keyword evidence="6 15" id="KW-0808">Transferase</keyword>
<sequence length="216" mass="23841">MNANERYPNLHVLGHPLILHKLTHMRDLNTSTKTFRQLLREISLLMGYEITRNLPLIYQPVQTPLTTFDAPVISGKKLAVVPILRAGVGMAEGLLELLPSARVGHIGVYRDHDTHRPVEYLVKLPEPEGRLFILTDPMLATGYSAVHAVDVLLRAGVTANNIHFLALVAAPEGIDVFFQHHPDVPVYVAAVDDHLNENAYIVPGLGDAGDRLFGTK</sequence>
<dbReference type="AlphaFoldDB" id="A0A2N3PVH8"/>
<evidence type="ECO:0000256" key="1">
    <source>
        <dbReference type="ARBA" id="ARBA00005180"/>
    </source>
</evidence>
<dbReference type="GO" id="GO:0000287">
    <property type="term" value="F:magnesium ion binding"/>
    <property type="evidence" value="ECO:0007669"/>
    <property type="project" value="UniProtKB-UniRule"/>
</dbReference>
<evidence type="ECO:0000256" key="4">
    <source>
        <dbReference type="ARBA" id="ARBA00022533"/>
    </source>
</evidence>
<comment type="catalytic activity">
    <reaction evidence="11 15">
        <text>UMP + diphosphate = 5-phospho-alpha-D-ribose 1-diphosphate + uracil</text>
        <dbReference type="Rhea" id="RHEA:13017"/>
        <dbReference type="ChEBI" id="CHEBI:17568"/>
        <dbReference type="ChEBI" id="CHEBI:33019"/>
        <dbReference type="ChEBI" id="CHEBI:57865"/>
        <dbReference type="ChEBI" id="CHEBI:58017"/>
        <dbReference type="EC" id="2.4.2.9"/>
    </reaction>
</comment>
<dbReference type="FunFam" id="3.40.50.2020:FF:000003">
    <property type="entry name" value="Uracil phosphoribosyltransferase"/>
    <property type="match status" value="1"/>
</dbReference>
<dbReference type="GO" id="GO:0006223">
    <property type="term" value="P:uracil salvage"/>
    <property type="evidence" value="ECO:0007669"/>
    <property type="project" value="InterPro"/>
</dbReference>
<dbReference type="Gene3D" id="3.40.50.2020">
    <property type="match status" value="1"/>
</dbReference>
<gene>
    <name evidence="15" type="primary">upp</name>
    <name evidence="17" type="ORF">CWS72_11210</name>
</gene>
<dbReference type="PANTHER" id="PTHR32315">
    <property type="entry name" value="ADENINE PHOSPHORIBOSYLTRANSFERASE"/>
    <property type="match status" value="1"/>
</dbReference>
<dbReference type="RefSeq" id="WP_101250698.1">
    <property type="nucleotide sequence ID" value="NZ_PIUM01000011.1"/>
</dbReference>
<comment type="similarity">
    <text evidence="2 15">Belongs to the UPRTase family.</text>
</comment>
<comment type="function">
    <text evidence="12 15">Catalyzes the conversion of uracil and 5-phospho-alpha-D-ribose 1-diphosphate (PRPP) to UMP and diphosphate.</text>
</comment>
<evidence type="ECO:0000256" key="12">
    <source>
        <dbReference type="ARBA" id="ARBA00056901"/>
    </source>
</evidence>
<comment type="caution">
    <text evidence="17">The sequence shown here is derived from an EMBL/GenBank/DDBJ whole genome shotgun (WGS) entry which is preliminary data.</text>
</comment>
<evidence type="ECO:0000256" key="13">
    <source>
        <dbReference type="ARBA" id="ARBA00072146"/>
    </source>
</evidence>
<comment type="pathway">
    <text evidence="1 15">Pyrimidine metabolism; UMP biosynthesis via salvage pathway; UMP from uracil: step 1/1.</text>
</comment>
<dbReference type="PANTHER" id="PTHR32315:SF4">
    <property type="entry name" value="URACIL PHOSPHORIBOSYLTRANSFERASE, CHLOROPLASTIC"/>
    <property type="match status" value="1"/>
</dbReference>
<evidence type="ECO:0000259" key="16">
    <source>
        <dbReference type="Pfam" id="PF14681"/>
    </source>
</evidence>
<dbReference type="InterPro" id="IPR034332">
    <property type="entry name" value="Upp_B"/>
</dbReference>
<keyword evidence="9 15" id="KW-0342">GTP-binding</keyword>
<feature type="binding site" evidence="15">
    <location>
        <position position="110"/>
    </location>
    <ligand>
        <name>5-phospho-alpha-D-ribose 1-diphosphate</name>
        <dbReference type="ChEBI" id="CHEBI:58017"/>
    </ligand>
</feature>
<name>A0A2N3PVH8_9PROT</name>
<evidence type="ECO:0000256" key="9">
    <source>
        <dbReference type="ARBA" id="ARBA00023134"/>
    </source>
</evidence>
<keyword evidence="4 15" id="KW-0021">Allosteric enzyme</keyword>
<dbReference type="GO" id="GO:0004845">
    <property type="term" value="F:uracil phosphoribosyltransferase activity"/>
    <property type="evidence" value="ECO:0007669"/>
    <property type="project" value="UniProtKB-UniRule"/>
</dbReference>
<comment type="activity regulation">
    <text evidence="15">Allosterically activated by GTP.</text>
</comment>
<dbReference type="EMBL" id="PIUM01000011">
    <property type="protein sequence ID" value="PKU24412.1"/>
    <property type="molecule type" value="Genomic_DNA"/>
</dbReference>
<dbReference type="InterPro" id="IPR000836">
    <property type="entry name" value="PRTase_dom"/>
</dbReference>
<evidence type="ECO:0000313" key="17">
    <source>
        <dbReference type="EMBL" id="PKU24412.1"/>
    </source>
</evidence>
<dbReference type="HAMAP" id="MF_01218_B">
    <property type="entry name" value="Upp_B"/>
    <property type="match status" value="1"/>
</dbReference>
<dbReference type="GO" id="GO:0005525">
    <property type="term" value="F:GTP binding"/>
    <property type="evidence" value="ECO:0007669"/>
    <property type="project" value="UniProtKB-KW"/>
</dbReference>
<evidence type="ECO:0000256" key="8">
    <source>
        <dbReference type="ARBA" id="ARBA00022842"/>
    </source>
</evidence>
<dbReference type="GO" id="GO:0044206">
    <property type="term" value="P:UMP salvage"/>
    <property type="evidence" value="ECO:0007669"/>
    <property type="project" value="UniProtKB-UniRule"/>
</dbReference>
<feature type="binding site" evidence="15">
    <location>
        <begin position="206"/>
        <end position="208"/>
    </location>
    <ligand>
        <name>uracil</name>
        <dbReference type="ChEBI" id="CHEBI:17568"/>
    </ligand>
</feature>
<evidence type="ECO:0000256" key="14">
    <source>
        <dbReference type="ARBA" id="ARBA00079807"/>
    </source>
</evidence>
<dbReference type="CDD" id="cd06223">
    <property type="entry name" value="PRTases_typeI"/>
    <property type="match status" value="1"/>
</dbReference>
<keyword evidence="5 15" id="KW-0328">Glycosyltransferase</keyword>
<dbReference type="NCBIfam" id="NF001097">
    <property type="entry name" value="PRK00129.1"/>
    <property type="match status" value="1"/>
</dbReference>
<dbReference type="InterPro" id="IPR050054">
    <property type="entry name" value="UPRTase/APRTase"/>
</dbReference>
<protein>
    <recommendedName>
        <fullName evidence="13 15">Uracil phosphoribosyltransferase</fullName>
        <ecNumber evidence="3 15">2.4.2.9</ecNumber>
    </recommendedName>
    <alternativeName>
        <fullName evidence="10 15">UMP pyrophosphorylase</fullName>
    </alternativeName>
    <alternativeName>
        <fullName evidence="14 15">UPRTase</fullName>
    </alternativeName>
</protein>
<dbReference type="NCBIfam" id="TIGR01091">
    <property type="entry name" value="upp"/>
    <property type="match status" value="1"/>
</dbReference>
<dbReference type="InterPro" id="IPR005765">
    <property type="entry name" value="UPRT"/>
</dbReference>
<evidence type="ECO:0000256" key="5">
    <source>
        <dbReference type="ARBA" id="ARBA00022676"/>
    </source>
</evidence>
<evidence type="ECO:0000256" key="6">
    <source>
        <dbReference type="ARBA" id="ARBA00022679"/>
    </source>
</evidence>
<evidence type="ECO:0000256" key="2">
    <source>
        <dbReference type="ARBA" id="ARBA00009516"/>
    </source>
</evidence>
<evidence type="ECO:0000256" key="15">
    <source>
        <dbReference type="HAMAP-Rule" id="MF_01218"/>
    </source>
</evidence>
<dbReference type="Pfam" id="PF14681">
    <property type="entry name" value="UPRTase"/>
    <property type="match status" value="1"/>
</dbReference>
<dbReference type="EC" id="2.4.2.9" evidence="3 15"/>
<feature type="binding site" evidence="15">
    <location>
        <position position="85"/>
    </location>
    <ligand>
        <name>5-phospho-alpha-D-ribose 1-diphosphate</name>
        <dbReference type="ChEBI" id="CHEBI:58017"/>
    </ligand>
</feature>
<evidence type="ECO:0000256" key="11">
    <source>
        <dbReference type="ARBA" id="ARBA00052919"/>
    </source>
</evidence>
<comment type="cofactor">
    <cofactor evidence="15">
        <name>Mg(2+)</name>
        <dbReference type="ChEBI" id="CHEBI:18420"/>
    </cofactor>
    <text evidence="15">Binds 1 Mg(2+) ion per subunit. The magnesium is bound as Mg-PRPP.</text>
</comment>
<evidence type="ECO:0000256" key="3">
    <source>
        <dbReference type="ARBA" id="ARBA00011894"/>
    </source>
</evidence>
<feature type="domain" description="Phosphoribosyltransferase" evidence="16">
    <location>
        <begin position="12"/>
        <end position="215"/>
    </location>
</feature>
<evidence type="ECO:0000256" key="10">
    <source>
        <dbReference type="ARBA" id="ARBA00031082"/>
    </source>
</evidence>
<evidence type="ECO:0000313" key="18">
    <source>
        <dbReference type="Proteomes" id="UP000233293"/>
    </source>
</evidence>
<evidence type="ECO:0000256" key="7">
    <source>
        <dbReference type="ARBA" id="ARBA00022741"/>
    </source>
</evidence>
<keyword evidence="7 15" id="KW-0547">Nucleotide-binding</keyword>
<feature type="binding site" evidence="15">
    <location>
        <position position="207"/>
    </location>
    <ligand>
        <name>5-phospho-alpha-D-ribose 1-diphosphate</name>
        <dbReference type="ChEBI" id="CHEBI:58017"/>
    </ligand>
</feature>
<organism evidence="17 18">
    <name type="scientific">Telmatospirillum siberiense</name>
    <dbReference type="NCBI Taxonomy" id="382514"/>
    <lineage>
        <taxon>Bacteria</taxon>
        <taxon>Pseudomonadati</taxon>
        <taxon>Pseudomonadota</taxon>
        <taxon>Alphaproteobacteria</taxon>
        <taxon>Rhodospirillales</taxon>
        <taxon>Rhodospirillaceae</taxon>
        <taxon>Telmatospirillum</taxon>
    </lineage>
</organism>
<reference evidence="18" key="1">
    <citation type="submission" date="2017-12" db="EMBL/GenBank/DDBJ databases">
        <title>Draft genome sequence of Telmatospirillum siberiense 26-4b1T, an acidotolerant peatland alphaproteobacterium potentially involved in sulfur cycling.</title>
        <authorList>
            <person name="Hausmann B."/>
            <person name="Pjevac P."/>
            <person name="Schreck K."/>
            <person name="Herbold C.W."/>
            <person name="Daims H."/>
            <person name="Wagner M."/>
            <person name="Pester M."/>
            <person name="Loy A."/>
        </authorList>
    </citation>
    <scope>NUCLEOTIDE SEQUENCE [LARGE SCALE GENOMIC DNA]</scope>
    <source>
        <strain evidence="18">26-4b1</strain>
    </source>
</reference>
<dbReference type="InterPro" id="IPR029057">
    <property type="entry name" value="PRTase-like"/>
</dbReference>
<dbReference type="OrthoDB" id="9781675at2"/>
<dbReference type="GO" id="GO:0005737">
    <property type="term" value="C:cytoplasm"/>
    <property type="evidence" value="ECO:0007669"/>
    <property type="project" value="UniProtKB-ARBA"/>
</dbReference>